<accession>A0A915L766</accession>
<reference evidence="3" key="1">
    <citation type="submission" date="2022-11" db="UniProtKB">
        <authorList>
            <consortium name="WormBaseParasite"/>
        </authorList>
    </citation>
    <scope>IDENTIFICATION</scope>
</reference>
<feature type="region of interest" description="Disordered" evidence="1">
    <location>
        <begin position="161"/>
        <end position="181"/>
    </location>
</feature>
<protein>
    <submittedName>
        <fullName evidence="3">Uncharacterized protein</fullName>
    </submittedName>
</protein>
<evidence type="ECO:0000313" key="3">
    <source>
        <dbReference type="WBParaSite" id="nRc.2.0.1.t46945-RA"/>
    </source>
</evidence>
<evidence type="ECO:0000313" key="2">
    <source>
        <dbReference type="Proteomes" id="UP000887565"/>
    </source>
</evidence>
<sequence>MYVQLRRRLRRAIPCHRQCNFCNEDTMTNSSHSAVIRNFFTILTIDKARSICNYYTKEVGRGGEKRYGFGHSGLERYLASHPPTNAKYLAEHKAAEKIKIKVKTAKNTNNVDQTNLECALGKSSATLALNDGLEEQTLDEPTRRCIITWKDSSKRLALLANKEPRSPGTAANNSRKRFRPTLTSYRVTKKRSYIVTINARSIKLGLSSKNKQEDRSS</sequence>
<dbReference type="WBParaSite" id="nRc.2.0.1.t46945-RA">
    <property type="protein sequence ID" value="nRc.2.0.1.t46945-RA"/>
    <property type="gene ID" value="nRc.2.0.1.g46945"/>
</dbReference>
<dbReference type="Proteomes" id="UP000887565">
    <property type="component" value="Unplaced"/>
</dbReference>
<organism evidence="2 3">
    <name type="scientific">Romanomermis culicivorax</name>
    <name type="common">Nematode worm</name>
    <dbReference type="NCBI Taxonomy" id="13658"/>
    <lineage>
        <taxon>Eukaryota</taxon>
        <taxon>Metazoa</taxon>
        <taxon>Ecdysozoa</taxon>
        <taxon>Nematoda</taxon>
        <taxon>Enoplea</taxon>
        <taxon>Dorylaimia</taxon>
        <taxon>Mermithida</taxon>
        <taxon>Mermithoidea</taxon>
        <taxon>Mermithidae</taxon>
        <taxon>Romanomermis</taxon>
    </lineage>
</organism>
<keyword evidence="2" id="KW-1185">Reference proteome</keyword>
<name>A0A915L766_ROMCU</name>
<evidence type="ECO:0000256" key="1">
    <source>
        <dbReference type="SAM" id="MobiDB-lite"/>
    </source>
</evidence>
<proteinExistence type="predicted"/>
<dbReference type="AlphaFoldDB" id="A0A915L766"/>